<dbReference type="InterPro" id="IPR036388">
    <property type="entry name" value="WH-like_DNA-bd_sf"/>
</dbReference>
<dbReference type="InterPro" id="IPR013325">
    <property type="entry name" value="RNA_pol_sigma_r2"/>
</dbReference>
<evidence type="ECO:0000313" key="8">
    <source>
        <dbReference type="Proteomes" id="UP001595969"/>
    </source>
</evidence>
<dbReference type="Gene3D" id="1.10.10.10">
    <property type="entry name" value="Winged helix-like DNA-binding domain superfamily/Winged helix DNA-binding domain"/>
    <property type="match status" value="1"/>
</dbReference>
<evidence type="ECO:0000259" key="6">
    <source>
        <dbReference type="Pfam" id="PF08281"/>
    </source>
</evidence>
<reference evidence="8" key="1">
    <citation type="journal article" date="2019" name="Int. J. Syst. Evol. Microbiol.">
        <title>The Global Catalogue of Microorganisms (GCM) 10K type strain sequencing project: providing services to taxonomists for standard genome sequencing and annotation.</title>
        <authorList>
            <consortium name="The Broad Institute Genomics Platform"/>
            <consortium name="The Broad Institute Genome Sequencing Center for Infectious Disease"/>
            <person name="Wu L."/>
            <person name="Ma J."/>
        </authorList>
    </citation>
    <scope>NUCLEOTIDE SEQUENCE [LARGE SCALE GENOMIC DNA]</scope>
    <source>
        <strain evidence="8">CGMCC 1.19032</strain>
    </source>
</reference>
<dbReference type="EMBL" id="JBHSGS010000051">
    <property type="protein sequence ID" value="MFC4719978.1"/>
    <property type="molecule type" value="Genomic_DNA"/>
</dbReference>
<comment type="similarity">
    <text evidence="1">Belongs to the sigma-70 factor family. ECF subfamily.</text>
</comment>
<gene>
    <name evidence="7" type="ORF">ACFO5I_09595</name>
</gene>
<comment type="caution">
    <text evidence="7">The sequence shown here is derived from an EMBL/GenBank/DDBJ whole genome shotgun (WGS) entry which is preliminary data.</text>
</comment>
<feature type="domain" description="RNA polymerase sigma factor 70 region 4 type 2" evidence="6">
    <location>
        <begin position="101"/>
        <end position="153"/>
    </location>
</feature>
<dbReference type="NCBIfam" id="TIGR02937">
    <property type="entry name" value="sigma70-ECF"/>
    <property type="match status" value="1"/>
</dbReference>
<protein>
    <submittedName>
        <fullName evidence="7">RNA polymerase sigma factor</fullName>
    </submittedName>
</protein>
<dbReference type="Proteomes" id="UP001595969">
    <property type="component" value="Unassembled WGS sequence"/>
</dbReference>
<dbReference type="Gene3D" id="1.10.1740.10">
    <property type="match status" value="1"/>
</dbReference>
<keyword evidence="4" id="KW-0804">Transcription</keyword>
<dbReference type="InterPro" id="IPR013324">
    <property type="entry name" value="RNA_pol_sigma_r3/r4-like"/>
</dbReference>
<evidence type="ECO:0000256" key="4">
    <source>
        <dbReference type="ARBA" id="ARBA00023163"/>
    </source>
</evidence>
<feature type="domain" description="RNA polymerase sigma-70 region 2" evidence="5">
    <location>
        <begin position="9"/>
        <end position="73"/>
    </location>
</feature>
<evidence type="ECO:0000256" key="3">
    <source>
        <dbReference type="ARBA" id="ARBA00023082"/>
    </source>
</evidence>
<evidence type="ECO:0000259" key="5">
    <source>
        <dbReference type="Pfam" id="PF04542"/>
    </source>
</evidence>
<dbReference type="CDD" id="cd06171">
    <property type="entry name" value="Sigma70_r4"/>
    <property type="match status" value="1"/>
</dbReference>
<evidence type="ECO:0000256" key="2">
    <source>
        <dbReference type="ARBA" id="ARBA00023015"/>
    </source>
</evidence>
<evidence type="ECO:0000256" key="1">
    <source>
        <dbReference type="ARBA" id="ARBA00010641"/>
    </source>
</evidence>
<dbReference type="InterPro" id="IPR014284">
    <property type="entry name" value="RNA_pol_sigma-70_dom"/>
</dbReference>
<dbReference type="InterPro" id="IPR039425">
    <property type="entry name" value="RNA_pol_sigma-70-like"/>
</dbReference>
<keyword evidence="3" id="KW-0731">Sigma factor</keyword>
<dbReference type="PANTHER" id="PTHR43133">
    <property type="entry name" value="RNA POLYMERASE ECF-TYPE SIGMA FACTO"/>
    <property type="match status" value="1"/>
</dbReference>
<dbReference type="Pfam" id="PF08281">
    <property type="entry name" value="Sigma70_r4_2"/>
    <property type="match status" value="1"/>
</dbReference>
<keyword evidence="2" id="KW-0805">Transcription regulation</keyword>
<dbReference type="SUPFAM" id="SSF88946">
    <property type="entry name" value="Sigma2 domain of RNA polymerase sigma factors"/>
    <property type="match status" value="1"/>
</dbReference>
<dbReference type="RefSeq" id="WP_338031695.1">
    <property type="nucleotide sequence ID" value="NZ_JAFBFD010000049.1"/>
</dbReference>
<dbReference type="InterPro" id="IPR007627">
    <property type="entry name" value="RNA_pol_sigma70_r2"/>
</dbReference>
<accession>A0ABV9MZ77</accession>
<evidence type="ECO:0000313" key="7">
    <source>
        <dbReference type="EMBL" id="MFC4719978.1"/>
    </source>
</evidence>
<dbReference type="SUPFAM" id="SSF88659">
    <property type="entry name" value="Sigma3 and sigma4 domains of RNA polymerase sigma factors"/>
    <property type="match status" value="1"/>
</dbReference>
<organism evidence="7 8">
    <name type="scientific">Enterococcus lemanii</name>
    <dbReference type="NCBI Taxonomy" id="1159752"/>
    <lineage>
        <taxon>Bacteria</taxon>
        <taxon>Bacillati</taxon>
        <taxon>Bacillota</taxon>
        <taxon>Bacilli</taxon>
        <taxon>Lactobacillales</taxon>
        <taxon>Enterococcaceae</taxon>
        <taxon>Enterococcus</taxon>
    </lineage>
</organism>
<sequence>MQGKILEQLYENYAKELTIYAYSLTKQMSEAESLVSDAFFQLSCQENPPPAIKFWLFRVVKNHFIDQQRKKRRWRWVPFSSQQSDEKPNPSEQLLQKESQQQLHQAIAQLKAPYQEVLILFYFIDWPVQVIAEYLNYSNGQVRTILYRGRKKLKEVLSDEK</sequence>
<dbReference type="PANTHER" id="PTHR43133:SF60">
    <property type="entry name" value="RNA POLYMERASE SIGMA FACTOR SIGV"/>
    <property type="match status" value="1"/>
</dbReference>
<name>A0ABV9MZ77_9ENTE</name>
<keyword evidence="8" id="KW-1185">Reference proteome</keyword>
<dbReference type="InterPro" id="IPR013249">
    <property type="entry name" value="RNA_pol_sigma70_r4_t2"/>
</dbReference>
<dbReference type="Pfam" id="PF04542">
    <property type="entry name" value="Sigma70_r2"/>
    <property type="match status" value="1"/>
</dbReference>
<proteinExistence type="inferred from homology"/>